<organism evidence="4 5">
    <name type="scientific">Candidatus Berkelbacteria bacterium RIFOXYA2_FULL_43_10</name>
    <dbReference type="NCBI Taxonomy" id="1797472"/>
    <lineage>
        <taxon>Bacteria</taxon>
        <taxon>Candidatus Berkelbacteria</taxon>
    </lineage>
</organism>
<dbReference type="InterPro" id="IPR013783">
    <property type="entry name" value="Ig-like_fold"/>
</dbReference>
<feature type="compositionally biased region" description="Low complexity" evidence="1">
    <location>
        <begin position="1153"/>
        <end position="1171"/>
    </location>
</feature>
<dbReference type="CDD" id="cd00146">
    <property type="entry name" value="PKD"/>
    <property type="match status" value="1"/>
</dbReference>
<evidence type="ECO:0000256" key="2">
    <source>
        <dbReference type="SAM" id="Phobius"/>
    </source>
</evidence>
<proteinExistence type="predicted"/>
<dbReference type="Pfam" id="PF18911">
    <property type="entry name" value="PKD_4"/>
    <property type="match status" value="1"/>
</dbReference>
<sequence length="1384" mass="148352">MQKIIAKNIPRGAIVLIIFLTLLGAQLVVPFLASANGGWLESLTIFKDQTENIVENPGDKNDLLGNTLVGKESSGIFIEEEGEQELVSERTQNFKKFDKGNGEYRVAGGMGPIHYRDDPFNDSEQYKEIDLSILPESTGGWDFSMTSNGYQAYFDTKKEIDDDTIKYLARYERAGKWLEMAPAELVWENEAGGRQIISLPKESGEPEINNDQYFIKWKNVFGEGIDFQYNIAPDKFFKTVIINSKENLPEATIDKTGLVLKVVMSVSWDEKADPANDFAENVQIDDLTSNEESTTKIQETPEAVTPEATLEPNNIEVKTKPADEELNDPKEFSFQDEANRNIWWFEKPKAWDSADKINDFDLNWKLYRQDKSIFMNIDVPAETINSEKLKYPFYIDTSIPEELVGASGDDGQHEVFTYDVPEHSLATNSTTTRVGYYDSGDDITVYDIFSRFSTVPIPQGATINSASISFRASSTLSNNLVATDIYANAADNATAPTDDTTWHAKTLTTAYTAWDNVASWTSGAWYSSPDIASVVSEVTSRGGWTSDNALLLFWNNTGWSNSGWRYFYNYDYSGNVSGPKFNATYTAAGITISGTVYTAEDKLTNIGAGHNIGISVNGGAKSTVSSGAGGAFSFSSVSVSANQPIAILIDDDGSYEGTLVTQAVDGSSNITGLEMYTNKVVLTHQTAGPMTNALLITARATGDTDIHYTNPSGSVITFDAGYEAWVDASKTYTPGGGVIAGDIDNNGTLTPEANTITSSGNVDMTGGTWTTGNGTLAMSGTSKSLTSDAEIIYNFTPFGTILINDDLTVSHILNISAGTFNASSRTITLSGSSTPFVVGGAFTPSSSTVKYTGTLATDVTGTTYNNLTLDHTGTTFTAEGDIIVTNVFDINAGTFDASNKTIDLSGAGVALDINDTLTANASTFIFSSSSAQTLTCNGNNFFNLTSSNSSASGLTFFDSCTATGTFSDTTSGSNITFNDGSTYAFGDINLNGGDASTRITMISANPGTQYLFNVTDPTPTANYINISDSDASGGSQIDATTGGFNSGNNLNWLFGVASITVAPTSATLDQSATQAFTATAYDSSGFGIPGTVFAWSVVAGGGSIDGGGNFTAGTTAGIFTNTVRATASAVNGLASVTVNEAPIPDVPAETPVSTTSSDTDSSDATSSATPSPTIPERAEVEGSAVFDASNLEGFVSFHWDFGDGNQADGAKVEHKFAEINRYTVILVLKDKYGNESRKTNSIDVLPPVPELTKIDSKNTIAMLQGKSFRGTEVIITLHSDPYETKSDTNEDGIFNKNFGFDETKLAYGAHTITVYAQKKISDELTLKSDSKDYNAYFNLNDGELDARIEELEARNRKIIIAAISLGALVAVLLTIIIVRRKRNT</sequence>
<evidence type="ECO:0000313" key="5">
    <source>
        <dbReference type="Proteomes" id="UP000178583"/>
    </source>
</evidence>
<feature type="region of interest" description="Disordered" evidence="1">
    <location>
        <begin position="1141"/>
        <end position="1177"/>
    </location>
</feature>
<evidence type="ECO:0000256" key="1">
    <source>
        <dbReference type="SAM" id="MobiDB-lite"/>
    </source>
</evidence>
<keyword evidence="2" id="KW-1133">Transmembrane helix</keyword>
<reference evidence="4 5" key="1">
    <citation type="journal article" date="2016" name="Nat. Commun.">
        <title>Thousands of microbial genomes shed light on interconnected biogeochemical processes in an aquifer system.</title>
        <authorList>
            <person name="Anantharaman K."/>
            <person name="Brown C.T."/>
            <person name="Hug L.A."/>
            <person name="Sharon I."/>
            <person name="Castelle C.J."/>
            <person name="Probst A.J."/>
            <person name="Thomas B.C."/>
            <person name="Singh A."/>
            <person name="Wilkins M.J."/>
            <person name="Karaoz U."/>
            <person name="Brodie E.L."/>
            <person name="Williams K.H."/>
            <person name="Hubbard S.S."/>
            <person name="Banfield J.F."/>
        </authorList>
    </citation>
    <scope>NUCLEOTIDE SEQUENCE [LARGE SCALE GENOMIC DNA]</scope>
</reference>
<dbReference type="STRING" id="1797472.A2215_02120"/>
<accession>A0A1F5E3M8</accession>
<dbReference type="EMBL" id="MEZY01000058">
    <property type="protein sequence ID" value="OGD61910.1"/>
    <property type="molecule type" value="Genomic_DNA"/>
</dbReference>
<dbReference type="Gene3D" id="2.60.40.10">
    <property type="entry name" value="Immunoglobulins"/>
    <property type="match status" value="1"/>
</dbReference>
<dbReference type="InterPro" id="IPR035986">
    <property type="entry name" value="PKD_dom_sf"/>
</dbReference>
<dbReference type="SMART" id="SM00089">
    <property type="entry name" value="PKD"/>
    <property type="match status" value="1"/>
</dbReference>
<protein>
    <recommendedName>
        <fullName evidence="3">PKD domain-containing protein</fullName>
    </recommendedName>
</protein>
<dbReference type="InterPro" id="IPR022409">
    <property type="entry name" value="PKD/Chitinase_dom"/>
</dbReference>
<name>A0A1F5E3M8_9BACT</name>
<evidence type="ECO:0000259" key="3">
    <source>
        <dbReference type="PROSITE" id="PS50093"/>
    </source>
</evidence>
<dbReference type="PROSITE" id="PS50093">
    <property type="entry name" value="PKD"/>
    <property type="match status" value="1"/>
</dbReference>
<dbReference type="Proteomes" id="UP000178583">
    <property type="component" value="Unassembled WGS sequence"/>
</dbReference>
<feature type="transmembrane region" description="Helical" evidence="2">
    <location>
        <begin position="1358"/>
        <end position="1378"/>
    </location>
</feature>
<evidence type="ECO:0000313" key="4">
    <source>
        <dbReference type="EMBL" id="OGD61910.1"/>
    </source>
</evidence>
<dbReference type="SUPFAM" id="SSF49299">
    <property type="entry name" value="PKD domain"/>
    <property type="match status" value="1"/>
</dbReference>
<feature type="domain" description="PKD" evidence="3">
    <location>
        <begin position="1167"/>
        <end position="1251"/>
    </location>
</feature>
<feature type="region of interest" description="Disordered" evidence="1">
    <location>
        <begin position="290"/>
        <end position="313"/>
    </location>
</feature>
<gene>
    <name evidence="4" type="ORF">A2215_02120</name>
</gene>
<keyword evidence="2" id="KW-0472">Membrane</keyword>
<dbReference type="InterPro" id="IPR000601">
    <property type="entry name" value="PKD_dom"/>
</dbReference>
<keyword evidence="2" id="KW-0812">Transmembrane</keyword>
<comment type="caution">
    <text evidence="4">The sequence shown here is derived from an EMBL/GenBank/DDBJ whole genome shotgun (WGS) entry which is preliminary data.</text>
</comment>